<evidence type="ECO:0000256" key="5">
    <source>
        <dbReference type="ARBA" id="ARBA00023180"/>
    </source>
</evidence>
<name>A0A6L2Q7X8_COPFO</name>
<keyword evidence="5" id="KW-0325">Glycoprotein</keyword>
<feature type="region of interest" description="Disordered" evidence="6">
    <location>
        <begin position="255"/>
        <end position="274"/>
    </location>
</feature>
<organism evidence="8 9">
    <name type="scientific">Coptotermes formosanus</name>
    <name type="common">Formosan subterranean termite</name>
    <dbReference type="NCBI Taxonomy" id="36987"/>
    <lineage>
        <taxon>Eukaryota</taxon>
        <taxon>Metazoa</taxon>
        <taxon>Ecdysozoa</taxon>
        <taxon>Arthropoda</taxon>
        <taxon>Hexapoda</taxon>
        <taxon>Insecta</taxon>
        <taxon>Pterygota</taxon>
        <taxon>Neoptera</taxon>
        <taxon>Polyneoptera</taxon>
        <taxon>Dictyoptera</taxon>
        <taxon>Blattodea</taxon>
        <taxon>Blattoidea</taxon>
        <taxon>Termitoidae</taxon>
        <taxon>Rhinotermitidae</taxon>
        <taxon>Coptotermes</taxon>
    </lineage>
</organism>
<comment type="subcellular location">
    <subcellularLocation>
        <location evidence="1">Membrane</location>
        <topology evidence="1">Single-pass membrane protein</topology>
    </subcellularLocation>
</comment>
<dbReference type="PANTHER" id="PTHR31021:SF1">
    <property type="entry name" value="CHROMOSOME UNDETERMINED SCAFFOLD_56, WHOLE GENOME SHOTGUN SEQUENCE"/>
    <property type="match status" value="1"/>
</dbReference>
<dbReference type="GO" id="GO:0030178">
    <property type="term" value="P:negative regulation of Wnt signaling pathway"/>
    <property type="evidence" value="ECO:0007669"/>
    <property type="project" value="InterPro"/>
</dbReference>
<dbReference type="InterPro" id="IPR029405">
    <property type="entry name" value="APCDD1_dom"/>
</dbReference>
<sequence length="625" mass="70304">MKDMHVKSTFMCASGLSNGRPKHFSGQFQYSSTTGYECHATEIRPVSKIAYHVLLEISTSERICVSGGGDTDLLSYWPPAREDRVTFGLLGRGEPTLINSVPGDTDDGQCERIEEEVARADRDTVVEEPPRLSGKWVSEGCEVRPGPEFLMRSYTFMRNHTFRLLQFHYGDESCTLALYTLTARGRYRLTGRSWVTPGATEAEYTLTRVTVTAQSAEVAEELATRVNTTCPGQVRRRWKPYRDYVVLSLPEELAPNNNQPPIGSSSSYQRRNAASSSALGRHQLRMMVTEDIDCLSALHAVFHELQLVRVQRRPRGPPDNRHPRYELLLGDVHSRPEFRNAYRPTAFQTPLLRADQAHGCHICYEVSRCTERSPPHLMAKPRLPAYLGGEWVSARCETRPLGLFLKRRLRFHVGDRSWHGEYRFYADPVCSVPTFTAAASGRYSRSPAASSKVEGGIDFDFRVEHAFLTILDRGMAQDLQGDSRCIAGGVWKVGVPRDLTPSRGCAPLGITVPSTEYELLRVEMDAQGNPLLLMGQPDTDNRKRGPRDRPTAYQLPLIHCRSLPPFSPNHHHYHHPDDDFQDNHLFPIYHARIGLRSSASSSTATFKVLVTFAVVLHTARTVICV</sequence>
<dbReference type="AlphaFoldDB" id="A0A6L2Q7X8"/>
<keyword evidence="9" id="KW-1185">Reference proteome</keyword>
<dbReference type="EMBL" id="BLKM01000729">
    <property type="protein sequence ID" value="GFG37897.1"/>
    <property type="molecule type" value="Genomic_DNA"/>
</dbReference>
<dbReference type="Proteomes" id="UP000502823">
    <property type="component" value="Unassembled WGS sequence"/>
</dbReference>
<dbReference type="GO" id="GO:0005886">
    <property type="term" value="C:plasma membrane"/>
    <property type="evidence" value="ECO:0007669"/>
    <property type="project" value="InterPro"/>
</dbReference>
<dbReference type="GO" id="GO:0017147">
    <property type="term" value="F:Wnt-protein binding"/>
    <property type="evidence" value="ECO:0007669"/>
    <property type="project" value="InterPro"/>
</dbReference>
<feature type="domain" description="APCDD1" evidence="7">
    <location>
        <begin position="369"/>
        <end position="577"/>
    </location>
</feature>
<feature type="compositionally biased region" description="Basic and acidic residues" evidence="6">
    <location>
        <begin position="539"/>
        <end position="549"/>
    </location>
</feature>
<proteinExistence type="predicted"/>
<evidence type="ECO:0000256" key="4">
    <source>
        <dbReference type="ARBA" id="ARBA00023136"/>
    </source>
</evidence>
<evidence type="ECO:0000259" key="7">
    <source>
        <dbReference type="SMART" id="SM01352"/>
    </source>
</evidence>
<feature type="domain" description="APCDD1" evidence="7">
    <location>
        <begin position="109"/>
        <end position="368"/>
    </location>
</feature>
<dbReference type="Pfam" id="PF14921">
    <property type="entry name" value="APCDDC"/>
    <property type="match status" value="2"/>
</dbReference>
<evidence type="ECO:0000313" key="8">
    <source>
        <dbReference type="EMBL" id="GFG37897.1"/>
    </source>
</evidence>
<evidence type="ECO:0000256" key="2">
    <source>
        <dbReference type="ARBA" id="ARBA00022692"/>
    </source>
</evidence>
<dbReference type="OrthoDB" id="5985602at2759"/>
<evidence type="ECO:0000313" key="9">
    <source>
        <dbReference type="Proteomes" id="UP000502823"/>
    </source>
</evidence>
<dbReference type="InterPro" id="IPR042425">
    <property type="entry name" value="APCDD1"/>
</dbReference>
<keyword evidence="3" id="KW-0732">Signal</keyword>
<comment type="caution">
    <text evidence="8">The sequence shown here is derived from an EMBL/GenBank/DDBJ whole genome shotgun (WGS) entry which is preliminary data.</text>
</comment>
<dbReference type="PANTHER" id="PTHR31021">
    <property type="entry name" value="ADENOMATOSIS POLYPOSIS COLI DOWN-REGULATED 1"/>
    <property type="match status" value="1"/>
</dbReference>
<feature type="region of interest" description="Disordered" evidence="6">
    <location>
        <begin position="530"/>
        <end position="549"/>
    </location>
</feature>
<accession>A0A6L2Q7X8</accession>
<gene>
    <name evidence="8" type="ORF">Cfor_07387</name>
</gene>
<dbReference type="InParanoid" id="A0A6L2Q7X8"/>
<evidence type="ECO:0000256" key="3">
    <source>
        <dbReference type="ARBA" id="ARBA00022729"/>
    </source>
</evidence>
<protein>
    <recommendedName>
        <fullName evidence="7">APCDD1 domain-containing protein</fullName>
    </recommendedName>
</protein>
<keyword evidence="4" id="KW-0472">Membrane</keyword>
<reference evidence="9" key="1">
    <citation type="submission" date="2020-01" db="EMBL/GenBank/DDBJ databases">
        <title>Draft genome sequence of the Termite Coptotermes fromosanus.</title>
        <authorList>
            <person name="Itakura S."/>
            <person name="Yosikawa Y."/>
            <person name="Umezawa K."/>
        </authorList>
    </citation>
    <scope>NUCLEOTIDE SEQUENCE [LARGE SCALE GENOMIC DNA]</scope>
</reference>
<evidence type="ECO:0000256" key="6">
    <source>
        <dbReference type="SAM" id="MobiDB-lite"/>
    </source>
</evidence>
<dbReference type="SMART" id="SM01352">
    <property type="entry name" value="APCDDC"/>
    <property type="match status" value="2"/>
</dbReference>
<keyword evidence="2" id="KW-0812">Transmembrane</keyword>
<evidence type="ECO:0000256" key="1">
    <source>
        <dbReference type="ARBA" id="ARBA00004167"/>
    </source>
</evidence>